<proteinExistence type="predicted"/>
<dbReference type="eggNOG" id="COG3415">
    <property type="taxonomic scope" value="Bacteria"/>
</dbReference>
<protein>
    <recommendedName>
        <fullName evidence="2">Winged helix-turn helix domain-containing protein</fullName>
    </recommendedName>
</protein>
<dbReference type="STRING" id="459349.CLOAM0600"/>
<keyword evidence="4" id="KW-1185">Reference proteome</keyword>
<dbReference type="Pfam" id="PF13592">
    <property type="entry name" value="HTH_33"/>
    <property type="match status" value="1"/>
</dbReference>
<feature type="domain" description="Winged helix-turn helix" evidence="2">
    <location>
        <begin position="110"/>
        <end position="163"/>
    </location>
</feature>
<evidence type="ECO:0000259" key="2">
    <source>
        <dbReference type="Pfam" id="PF13592"/>
    </source>
</evidence>
<dbReference type="OrthoDB" id="5296970at2"/>
<sequence length="171" mass="19963">MNRIHVNDTMTADELKLRMCNSKDIQEHNRWQALYMAKAKGLSAQEIADIIGVSKYTVNKWVYNFNHIGEESIFSHNRGCNRTSFLSWQEEEELLSEIGKQAEKGLLVVVKTIKAEIEARIGRTVSKDYPYDLLHRHGWRRVVPRPKHPQQDAEAQEDFKKNSRNTWQPPC</sequence>
<dbReference type="HOGENOM" id="CLU_101800_0_0_0"/>
<dbReference type="AlphaFoldDB" id="B0VGP8"/>
<gene>
    <name evidence="3" type="ordered locus">CLOAM0600</name>
</gene>
<organism evidence="3 4">
    <name type="scientific">Cloacimonas acidaminovorans (strain Evry)</name>
    <dbReference type="NCBI Taxonomy" id="459349"/>
    <lineage>
        <taxon>Bacteria</taxon>
        <taxon>Pseudomonadati</taxon>
        <taxon>Candidatus Cloacimonadota</taxon>
        <taxon>Candidatus Cloacimonadia</taxon>
        <taxon>Candidatus Cloacimonadales</taxon>
        <taxon>Candidatus Cloacimonadaceae</taxon>
        <taxon>Candidatus Cloacimonas</taxon>
    </lineage>
</organism>
<name>B0VGP8_CLOAI</name>
<feature type="region of interest" description="Disordered" evidence="1">
    <location>
        <begin position="142"/>
        <end position="171"/>
    </location>
</feature>
<evidence type="ECO:0000256" key="1">
    <source>
        <dbReference type="SAM" id="MobiDB-lite"/>
    </source>
</evidence>
<dbReference type="EMBL" id="CU466930">
    <property type="protein sequence ID" value="CAO80485.1"/>
    <property type="molecule type" value="Genomic_DNA"/>
</dbReference>
<dbReference type="Proteomes" id="UP000002019">
    <property type="component" value="Chromosome"/>
</dbReference>
<dbReference type="InterPro" id="IPR025959">
    <property type="entry name" value="Winged_HTH_dom"/>
</dbReference>
<dbReference type="InterPro" id="IPR009057">
    <property type="entry name" value="Homeodomain-like_sf"/>
</dbReference>
<accession>B0VGP8</accession>
<dbReference type="InterPro" id="IPR001387">
    <property type="entry name" value="Cro/C1-type_HTH"/>
</dbReference>
<dbReference type="Pfam" id="PF13384">
    <property type="entry name" value="HTH_23"/>
    <property type="match status" value="1"/>
</dbReference>
<reference evidence="3 4" key="1">
    <citation type="journal article" date="2008" name="J. Bacteriol.">
        <title>'Candidatus Cloacamonas acidaminovorans': genome sequence reconstruction provides a first glimpse of a new bacterial division.</title>
        <authorList>
            <person name="Pelletier E."/>
            <person name="Kreimeyer A."/>
            <person name="Bocs S."/>
            <person name="Rouy Z."/>
            <person name="Gyapay G."/>
            <person name="Chouari R."/>
            <person name="Riviere D."/>
            <person name="Ganesan A."/>
            <person name="Daegelen P."/>
            <person name="Sghir A."/>
            <person name="Cohen G.N."/>
            <person name="Medigue C."/>
            <person name="Weissenbach J."/>
            <person name="Le Paslier D."/>
        </authorList>
    </citation>
    <scope>NUCLEOTIDE SEQUENCE [LARGE SCALE GENOMIC DNA]</scope>
    <source>
        <strain evidence="4">Evry</strain>
    </source>
</reference>
<dbReference type="KEGG" id="caci:CLOAM0600"/>
<dbReference type="CDD" id="cd00093">
    <property type="entry name" value="HTH_XRE"/>
    <property type="match status" value="1"/>
</dbReference>
<evidence type="ECO:0000313" key="3">
    <source>
        <dbReference type="EMBL" id="CAO80485.1"/>
    </source>
</evidence>
<dbReference type="RefSeq" id="WP_015424345.1">
    <property type="nucleotide sequence ID" value="NC_020449.1"/>
</dbReference>
<evidence type="ECO:0000313" key="4">
    <source>
        <dbReference type="Proteomes" id="UP000002019"/>
    </source>
</evidence>
<dbReference type="SUPFAM" id="SSF46689">
    <property type="entry name" value="Homeodomain-like"/>
    <property type="match status" value="1"/>
</dbReference>